<evidence type="ECO:0000313" key="2">
    <source>
        <dbReference type="EMBL" id="MBB5062938.1"/>
    </source>
</evidence>
<evidence type="ECO:0000256" key="1">
    <source>
        <dbReference type="SAM" id="Phobius"/>
    </source>
</evidence>
<sequence length="69" mass="7175">MQYVWKASVVVAVFVGVGWLTAKTVIAHAAPGGMYALQVRLGSAMAGLFAGGIAATLVLIALLWKRSKS</sequence>
<gene>
    <name evidence="2" type="ORF">HDF15_001275</name>
</gene>
<dbReference type="RefSeq" id="WP_184253737.1">
    <property type="nucleotide sequence ID" value="NZ_JACHIO010000004.1"/>
</dbReference>
<evidence type="ECO:0000313" key="3">
    <source>
        <dbReference type="Proteomes" id="UP000584867"/>
    </source>
</evidence>
<dbReference type="AlphaFoldDB" id="A0A7W7ZNK2"/>
<organism evidence="2 3">
    <name type="scientific">Granulicella mallensis</name>
    <dbReference type="NCBI Taxonomy" id="940614"/>
    <lineage>
        <taxon>Bacteria</taxon>
        <taxon>Pseudomonadati</taxon>
        <taxon>Acidobacteriota</taxon>
        <taxon>Terriglobia</taxon>
        <taxon>Terriglobales</taxon>
        <taxon>Acidobacteriaceae</taxon>
        <taxon>Granulicella</taxon>
    </lineage>
</organism>
<comment type="caution">
    <text evidence="2">The sequence shown here is derived from an EMBL/GenBank/DDBJ whole genome shotgun (WGS) entry which is preliminary data.</text>
</comment>
<keyword evidence="1" id="KW-0472">Membrane</keyword>
<reference evidence="2 3" key="1">
    <citation type="submission" date="2020-08" db="EMBL/GenBank/DDBJ databases">
        <title>Genomic Encyclopedia of Type Strains, Phase IV (KMG-V): Genome sequencing to study the core and pangenomes of soil and plant-associated prokaryotes.</title>
        <authorList>
            <person name="Whitman W."/>
        </authorList>
    </citation>
    <scope>NUCLEOTIDE SEQUENCE [LARGE SCALE GENOMIC DNA]</scope>
    <source>
        <strain evidence="2 3">X5P3</strain>
    </source>
</reference>
<accession>A0A7W7ZNK2</accession>
<proteinExistence type="predicted"/>
<dbReference type="EMBL" id="JACHIO010000004">
    <property type="protein sequence ID" value="MBB5062938.1"/>
    <property type="molecule type" value="Genomic_DNA"/>
</dbReference>
<keyword evidence="1" id="KW-1133">Transmembrane helix</keyword>
<feature type="transmembrane region" description="Helical" evidence="1">
    <location>
        <begin position="45"/>
        <end position="64"/>
    </location>
</feature>
<keyword evidence="1" id="KW-0812">Transmembrane</keyword>
<name>A0A7W7ZNK2_9BACT</name>
<dbReference type="Proteomes" id="UP000584867">
    <property type="component" value="Unassembled WGS sequence"/>
</dbReference>
<protein>
    <submittedName>
        <fullName evidence="2">Uncharacterized membrane protein YciS (DUF1049 family)</fullName>
    </submittedName>
</protein>